<evidence type="ECO:0000313" key="4">
    <source>
        <dbReference type="EMBL" id="GAA2449933.1"/>
    </source>
</evidence>
<feature type="domain" description="Histidine kinase/HSP90-like ATPase" evidence="2">
    <location>
        <begin position="328"/>
        <end position="438"/>
    </location>
</feature>
<dbReference type="InterPro" id="IPR050267">
    <property type="entry name" value="Anti-sigma-factor_SerPK"/>
</dbReference>
<dbReference type="PANTHER" id="PTHR35526">
    <property type="entry name" value="ANTI-SIGMA-F FACTOR RSBW-RELATED"/>
    <property type="match status" value="1"/>
</dbReference>
<evidence type="ECO:0000259" key="3">
    <source>
        <dbReference type="Pfam" id="PF14417"/>
    </source>
</evidence>
<protein>
    <recommendedName>
        <fullName evidence="6">Anti-sigma regulatory factor (Ser/Thr protein kinase)</fullName>
    </recommendedName>
</protein>
<dbReference type="Gene3D" id="3.30.565.10">
    <property type="entry name" value="Histidine kinase-like ATPase, C-terminal domain"/>
    <property type="match status" value="1"/>
</dbReference>
<sequence>MTRDRVGRGRLVRDYGRPGWALGTGPAVSPPAGRAGVRGAGEAVPATHETWERVPAQAVRAAEEVYDLELSDLTFVDVAGAGALVAAAQRLPGAAARAAPAAVRAAPAAGPVPARPAGDRGADVMSAVAASFPPSERLGPFAHPALFYRDEREYLAGTLPFVRAALRAGEPVAVAVPAENLTLIRDALGEGADAVTFLDMREAGRNPGRIIPGVLRAFADAQPPGRRVRIVGEPIWAGRSAAEYPACAQHEALINAAFRGREATILCPYDTARLDERVLADACATHPTVIAAGSGRERDSAAYAPADVVARYNEPLPPAPDAPALSFDRDSLPHARHVAAGQGERLGLRGVRLEDLTLVTAELATNSVVHGGGTGVLRVWAEGGYVVCEVRDRGRLDDPLAGRRPAPRDQRGGRGLLLVNLVSDLVRLHTARDGTTVRCWFGR</sequence>
<dbReference type="EMBL" id="BAAATK010000036">
    <property type="protein sequence ID" value="GAA2449933.1"/>
    <property type="molecule type" value="Genomic_DNA"/>
</dbReference>
<gene>
    <name evidence="4" type="ORF">GCM10010421_47930</name>
</gene>
<dbReference type="NCBIfam" id="NF041045">
    <property type="entry name" value="RsbA_anti_sig"/>
    <property type="match status" value="1"/>
</dbReference>
<name>A0ABP5XBA6_9ACTN</name>
<proteinExistence type="predicted"/>
<dbReference type="CDD" id="cd16936">
    <property type="entry name" value="HATPase_RsbW-like"/>
    <property type="match status" value="1"/>
</dbReference>
<comment type="caution">
    <text evidence="4">The sequence shown here is derived from an EMBL/GenBank/DDBJ whole genome shotgun (WGS) entry which is preliminary data.</text>
</comment>
<keyword evidence="1" id="KW-0808">Transferase</keyword>
<keyword evidence="1" id="KW-0418">Kinase</keyword>
<dbReference type="Proteomes" id="UP001500460">
    <property type="component" value="Unassembled WGS sequence"/>
</dbReference>
<reference evidence="5" key="1">
    <citation type="journal article" date="2019" name="Int. J. Syst. Evol. Microbiol.">
        <title>The Global Catalogue of Microorganisms (GCM) 10K type strain sequencing project: providing services to taxonomists for standard genome sequencing and annotation.</title>
        <authorList>
            <consortium name="The Broad Institute Genomics Platform"/>
            <consortium name="The Broad Institute Genome Sequencing Center for Infectious Disease"/>
            <person name="Wu L."/>
            <person name="Ma J."/>
        </authorList>
    </citation>
    <scope>NUCLEOTIDE SEQUENCE [LARGE SCALE GENOMIC DNA]</scope>
    <source>
        <strain evidence="5">JCM 6922</strain>
    </source>
</reference>
<evidence type="ECO:0000256" key="1">
    <source>
        <dbReference type="ARBA" id="ARBA00022527"/>
    </source>
</evidence>
<dbReference type="InterPro" id="IPR047718">
    <property type="entry name" value="RsbA-like_anti_sig"/>
</dbReference>
<dbReference type="PANTHER" id="PTHR35526:SF3">
    <property type="entry name" value="ANTI-SIGMA-F FACTOR RSBW"/>
    <property type="match status" value="1"/>
</dbReference>
<evidence type="ECO:0000313" key="5">
    <source>
        <dbReference type="Proteomes" id="UP001500460"/>
    </source>
</evidence>
<organism evidence="4 5">
    <name type="scientific">Streptomyces glaucus</name>
    <dbReference type="NCBI Taxonomy" id="284029"/>
    <lineage>
        <taxon>Bacteria</taxon>
        <taxon>Bacillati</taxon>
        <taxon>Actinomycetota</taxon>
        <taxon>Actinomycetes</taxon>
        <taxon>Kitasatosporales</taxon>
        <taxon>Streptomycetaceae</taxon>
        <taxon>Streptomyces</taxon>
    </lineage>
</organism>
<feature type="domain" description="MEDS" evidence="3">
    <location>
        <begin position="143"/>
        <end position="287"/>
    </location>
</feature>
<dbReference type="Pfam" id="PF13581">
    <property type="entry name" value="HATPase_c_2"/>
    <property type="match status" value="1"/>
</dbReference>
<dbReference type="Pfam" id="PF14417">
    <property type="entry name" value="MEDS"/>
    <property type="match status" value="1"/>
</dbReference>
<dbReference type="InterPro" id="IPR025847">
    <property type="entry name" value="MEDS_domain"/>
</dbReference>
<dbReference type="SUPFAM" id="SSF55874">
    <property type="entry name" value="ATPase domain of HSP90 chaperone/DNA topoisomerase II/histidine kinase"/>
    <property type="match status" value="1"/>
</dbReference>
<evidence type="ECO:0008006" key="6">
    <source>
        <dbReference type="Google" id="ProtNLM"/>
    </source>
</evidence>
<keyword evidence="5" id="KW-1185">Reference proteome</keyword>
<evidence type="ECO:0000259" key="2">
    <source>
        <dbReference type="Pfam" id="PF13581"/>
    </source>
</evidence>
<keyword evidence="1" id="KW-0723">Serine/threonine-protein kinase</keyword>
<dbReference type="InterPro" id="IPR036890">
    <property type="entry name" value="HATPase_C_sf"/>
</dbReference>
<dbReference type="InterPro" id="IPR003594">
    <property type="entry name" value="HATPase_dom"/>
</dbReference>
<accession>A0ABP5XBA6</accession>